<dbReference type="InterPro" id="IPR036513">
    <property type="entry name" value="STAS_dom_sf"/>
</dbReference>
<organism evidence="1 2">
    <name type="scientific">Bizionia sediminis</name>
    <dbReference type="NCBI Taxonomy" id="1737064"/>
    <lineage>
        <taxon>Bacteria</taxon>
        <taxon>Pseudomonadati</taxon>
        <taxon>Bacteroidota</taxon>
        <taxon>Flavobacteriia</taxon>
        <taxon>Flavobacteriales</taxon>
        <taxon>Flavobacteriaceae</taxon>
        <taxon>Bizionia</taxon>
    </lineage>
</organism>
<comment type="caution">
    <text evidence="1">The sequence shown here is derived from an EMBL/GenBank/DDBJ whole genome shotgun (WGS) entry which is preliminary data.</text>
</comment>
<keyword evidence="2" id="KW-1185">Reference proteome</keyword>
<proteinExistence type="predicted"/>
<accession>A0ABW5KV45</accession>
<dbReference type="Gene3D" id="3.30.750.24">
    <property type="entry name" value="STAS domain"/>
    <property type="match status" value="1"/>
</dbReference>
<dbReference type="RefSeq" id="WP_376894312.1">
    <property type="nucleotide sequence ID" value="NZ_JBHULS010000004.1"/>
</dbReference>
<gene>
    <name evidence="1" type="ORF">ACFSQP_10890</name>
</gene>
<name>A0ABW5KV45_9FLAO</name>
<dbReference type="EMBL" id="JBHULS010000004">
    <property type="protein sequence ID" value="MFD2552323.1"/>
    <property type="molecule type" value="Genomic_DNA"/>
</dbReference>
<dbReference type="Proteomes" id="UP001597472">
    <property type="component" value="Unassembled WGS sequence"/>
</dbReference>
<evidence type="ECO:0000313" key="1">
    <source>
        <dbReference type="EMBL" id="MFD2552323.1"/>
    </source>
</evidence>
<evidence type="ECO:0000313" key="2">
    <source>
        <dbReference type="Proteomes" id="UP001597472"/>
    </source>
</evidence>
<reference evidence="2" key="1">
    <citation type="journal article" date="2019" name="Int. J. Syst. Evol. Microbiol.">
        <title>The Global Catalogue of Microorganisms (GCM) 10K type strain sequencing project: providing services to taxonomists for standard genome sequencing and annotation.</title>
        <authorList>
            <consortium name="The Broad Institute Genomics Platform"/>
            <consortium name="The Broad Institute Genome Sequencing Center for Infectious Disease"/>
            <person name="Wu L."/>
            <person name="Ma J."/>
        </authorList>
    </citation>
    <scope>NUCLEOTIDE SEQUENCE [LARGE SCALE GENOMIC DNA]</scope>
    <source>
        <strain evidence="2">KCTC 42587</strain>
    </source>
</reference>
<protein>
    <submittedName>
        <fullName evidence="1">Ribonuclease Z</fullName>
    </submittedName>
</protein>
<sequence length="110" mass="12569">MIFNTENNLTIITQEKASVIELVKKLEVLYTRFKNDNVIVNLSGLKPISEQEITEFLEISLKHRASKHSFVVVSNSVNLDNIPDELVVVPSLQEARDIVEMEEIERDLGF</sequence>